<reference evidence="1 2" key="1">
    <citation type="journal article" date="2008" name="J. Bacteriol.">
        <title>SRV, a new viral isolate from Stygiolobus and general properties of the crenarchaeal rudiviruses and their virus-host interactions.</title>
        <authorList>
            <person name="Vestergaard G."/>
            <person name="Shah S.A."/>
            <person name="Bize A."/>
            <person name="Reitberger W."/>
            <person name="Reuter M."/>
            <person name="Phan H."/>
            <person name="Briegel A."/>
            <person name="Rachel R."/>
            <person name="Garrett R.A."/>
            <person name="Prangishvili D."/>
        </authorList>
    </citation>
    <scope>NUCLEOTIDE SEQUENCE [LARGE SCALE GENOMIC DNA]</scope>
</reference>
<proteinExistence type="predicted"/>
<dbReference type="EMBL" id="FM164764">
    <property type="protein sequence ID" value="CAQ58453.1"/>
    <property type="molecule type" value="Genomic_DNA"/>
</dbReference>
<sequence length="95" mass="11293">MIELTPRQLEILNYVKKNQPIEIKDIALHFKIHYKTAKSYIVTLKRFGFLEIDQDGQVFTKNVDTRCEYIIAELKKQIEKLQDENTALKKKFHVV</sequence>
<evidence type="ECO:0000313" key="1">
    <source>
        <dbReference type="EMBL" id="CAQ58453.1"/>
    </source>
</evidence>
<dbReference type="GeneID" id="20964525"/>
<dbReference type="SUPFAM" id="SSF46785">
    <property type="entry name" value="Winged helix' DNA-binding domain"/>
    <property type="match status" value="1"/>
</dbReference>
<evidence type="ECO:0000313" key="2">
    <source>
        <dbReference type="Proteomes" id="UP000203343"/>
    </source>
</evidence>
<dbReference type="InterPro" id="IPR036388">
    <property type="entry name" value="WH-like_DNA-bd_sf"/>
</dbReference>
<dbReference type="RefSeq" id="YP_009094237.1">
    <property type="nucleotide sequence ID" value="NC_025375.1"/>
</dbReference>
<dbReference type="InterPro" id="IPR036390">
    <property type="entry name" value="WH_DNA-bd_sf"/>
</dbReference>
<dbReference type="Proteomes" id="UP000203343">
    <property type="component" value="Segment"/>
</dbReference>
<protein>
    <submittedName>
        <fullName evidence="1">Uncharacterized protein</fullName>
    </submittedName>
</protein>
<dbReference type="KEGG" id="vg:20964525"/>
<organism evidence="1 2">
    <name type="scientific">Stygiolobus rod-shaped virus</name>
    <dbReference type="NCBI Taxonomy" id="537009"/>
    <lineage>
        <taxon>Viruses</taxon>
        <taxon>Adnaviria</taxon>
        <taxon>Zilligvirae</taxon>
        <taxon>Taleaviricota</taxon>
        <taxon>Tokiviricetes</taxon>
        <taxon>Ligamenvirales</taxon>
        <taxon>Rudiviridae</taxon>
        <taxon>Azorudivirus</taxon>
        <taxon>Azorudivirus furnasense</taxon>
        <taxon>Azorudivirus SRV</taxon>
    </lineage>
</organism>
<accession>B6EFB8</accession>
<name>B6EFB8_9VIRU</name>
<keyword evidence="2" id="KW-1185">Reference proteome</keyword>
<dbReference type="Gene3D" id="1.10.10.10">
    <property type="entry name" value="Winged helix-like DNA-binding domain superfamily/Winged helix DNA-binding domain"/>
    <property type="match status" value="1"/>
</dbReference>